<evidence type="ECO:0000256" key="1">
    <source>
        <dbReference type="ARBA" id="ARBA00007626"/>
    </source>
</evidence>
<sequence length="100" mass="11122">MTSYGSSGHPVEAEKVLNNLKSTCPNLSTLPYSTVIDAYLKNGDLDVGIRKLMEMRKEGLDPDHRIWTCFIRAASLCHSLSEAMMLNAIGDTGFRIPIRH</sequence>
<feature type="repeat" description="PPR" evidence="3">
    <location>
        <begin position="28"/>
        <end position="62"/>
    </location>
</feature>
<organism evidence="4">
    <name type="scientific">Sesamum angustifolium</name>
    <dbReference type="NCBI Taxonomy" id="2727405"/>
    <lineage>
        <taxon>Eukaryota</taxon>
        <taxon>Viridiplantae</taxon>
        <taxon>Streptophyta</taxon>
        <taxon>Embryophyta</taxon>
        <taxon>Tracheophyta</taxon>
        <taxon>Spermatophyta</taxon>
        <taxon>Magnoliopsida</taxon>
        <taxon>eudicotyledons</taxon>
        <taxon>Gunneridae</taxon>
        <taxon>Pentapetalae</taxon>
        <taxon>asterids</taxon>
        <taxon>lamiids</taxon>
        <taxon>Lamiales</taxon>
        <taxon>Pedaliaceae</taxon>
        <taxon>Sesamum</taxon>
    </lineage>
</organism>
<gene>
    <name evidence="4" type="ORF">Sangu_2202800</name>
</gene>
<dbReference type="InterPro" id="IPR011990">
    <property type="entry name" value="TPR-like_helical_dom_sf"/>
</dbReference>
<proteinExistence type="inferred from homology"/>
<evidence type="ECO:0000256" key="3">
    <source>
        <dbReference type="PROSITE-ProRule" id="PRU00708"/>
    </source>
</evidence>
<dbReference type="Gene3D" id="1.25.40.10">
    <property type="entry name" value="Tetratricopeptide repeat domain"/>
    <property type="match status" value="1"/>
</dbReference>
<dbReference type="Pfam" id="PF01535">
    <property type="entry name" value="PPR"/>
    <property type="match status" value="2"/>
</dbReference>
<dbReference type="AlphaFoldDB" id="A0AAW2LFG1"/>
<dbReference type="InterPro" id="IPR002885">
    <property type="entry name" value="PPR_rpt"/>
</dbReference>
<dbReference type="NCBIfam" id="TIGR00756">
    <property type="entry name" value="PPR"/>
    <property type="match status" value="1"/>
</dbReference>
<accession>A0AAW2LFG1</accession>
<dbReference type="PROSITE" id="PS51375">
    <property type="entry name" value="PPR"/>
    <property type="match status" value="1"/>
</dbReference>
<dbReference type="PANTHER" id="PTHR47447">
    <property type="entry name" value="OS03G0856100 PROTEIN"/>
    <property type="match status" value="1"/>
</dbReference>
<comment type="similarity">
    <text evidence="1">Belongs to the PPR family. P subfamily.</text>
</comment>
<dbReference type="EMBL" id="JACGWK010000014">
    <property type="protein sequence ID" value="KAL0317885.1"/>
    <property type="molecule type" value="Genomic_DNA"/>
</dbReference>
<evidence type="ECO:0000256" key="2">
    <source>
        <dbReference type="ARBA" id="ARBA00022737"/>
    </source>
</evidence>
<dbReference type="PANTHER" id="PTHR47447:SF26">
    <property type="entry name" value="CHLOROPLAST RNA SPLICING4"/>
    <property type="match status" value="1"/>
</dbReference>
<reference evidence="4" key="1">
    <citation type="submission" date="2020-06" db="EMBL/GenBank/DDBJ databases">
        <authorList>
            <person name="Li T."/>
            <person name="Hu X."/>
            <person name="Zhang T."/>
            <person name="Song X."/>
            <person name="Zhang H."/>
            <person name="Dai N."/>
            <person name="Sheng W."/>
            <person name="Hou X."/>
            <person name="Wei L."/>
        </authorList>
    </citation>
    <scope>NUCLEOTIDE SEQUENCE</scope>
    <source>
        <strain evidence="4">G01</strain>
        <tissue evidence="4">Leaf</tissue>
    </source>
</reference>
<protein>
    <submittedName>
        <fullName evidence="4">Pentatricopeptide repeat-containing protein, chloroplastic</fullName>
    </submittedName>
</protein>
<evidence type="ECO:0000313" key="4">
    <source>
        <dbReference type="EMBL" id="KAL0317885.1"/>
    </source>
</evidence>
<name>A0AAW2LFG1_9LAMI</name>
<keyword evidence="2" id="KW-0677">Repeat</keyword>
<comment type="caution">
    <text evidence="4">The sequence shown here is derived from an EMBL/GenBank/DDBJ whole genome shotgun (WGS) entry which is preliminary data.</text>
</comment>
<reference evidence="4" key="2">
    <citation type="journal article" date="2024" name="Plant">
        <title>Genomic evolution and insights into agronomic trait innovations of Sesamum species.</title>
        <authorList>
            <person name="Miao H."/>
            <person name="Wang L."/>
            <person name="Qu L."/>
            <person name="Liu H."/>
            <person name="Sun Y."/>
            <person name="Le M."/>
            <person name="Wang Q."/>
            <person name="Wei S."/>
            <person name="Zheng Y."/>
            <person name="Lin W."/>
            <person name="Duan Y."/>
            <person name="Cao H."/>
            <person name="Xiong S."/>
            <person name="Wang X."/>
            <person name="Wei L."/>
            <person name="Li C."/>
            <person name="Ma Q."/>
            <person name="Ju M."/>
            <person name="Zhao R."/>
            <person name="Li G."/>
            <person name="Mu C."/>
            <person name="Tian Q."/>
            <person name="Mei H."/>
            <person name="Zhang T."/>
            <person name="Gao T."/>
            <person name="Zhang H."/>
        </authorList>
    </citation>
    <scope>NUCLEOTIDE SEQUENCE</scope>
    <source>
        <strain evidence="4">G01</strain>
    </source>
</reference>